<name>A0ABY3RPP0_9MICO</name>
<keyword evidence="11" id="KW-1185">Reference proteome</keyword>
<evidence type="ECO:0000313" key="11">
    <source>
        <dbReference type="Proteomes" id="UP001199642"/>
    </source>
</evidence>
<keyword evidence="6 7" id="KW-0472">Membrane</keyword>
<evidence type="ECO:0000256" key="5">
    <source>
        <dbReference type="ARBA" id="ARBA00022989"/>
    </source>
</evidence>
<dbReference type="Pfam" id="PF00528">
    <property type="entry name" value="BPD_transp_1"/>
    <property type="match status" value="1"/>
</dbReference>
<evidence type="ECO:0000256" key="8">
    <source>
        <dbReference type="SAM" id="MobiDB-lite"/>
    </source>
</evidence>
<feature type="domain" description="ABC transmembrane type-1" evidence="9">
    <location>
        <begin position="77"/>
        <end position="266"/>
    </location>
</feature>
<feature type="transmembrane region" description="Helical" evidence="7">
    <location>
        <begin position="80"/>
        <end position="105"/>
    </location>
</feature>
<feature type="transmembrane region" description="Helical" evidence="7">
    <location>
        <begin position="248"/>
        <end position="266"/>
    </location>
</feature>
<evidence type="ECO:0000256" key="4">
    <source>
        <dbReference type="ARBA" id="ARBA00022692"/>
    </source>
</evidence>
<feature type="transmembrane region" description="Helical" evidence="7">
    <location>
        <begin position="142"/>
        <end position="160"/>
    </location>
</feature>
<dbReference type="Proteomes" id="UP001199642">
    <property type="component" value="Chromosome"/>
</dbReference>
<evidence type="ECO:0000256" key="1">
    <source>
        <dbReference type="ARBA" id="ARBA00004651"/>
    </source>
</evidence>
<feature type="transmembrane region" description="Helical" evidence="7">
    <location>
        <begin position="117"/>
        <end position="136"/>
    </location>
</feature>
<dbReference type="EMBL" id="CP082781">
    <property type="protein sequence ID" value="UGS25836.1"/>
    <property type="molecule type" value="Genomic_DNA"/>
</dbReference>
<comment type="subcellular location">
    <subcellularLocation>
        <location evidence="1 7">Cell membrane</location>
        <topology evidence="1 7">Multi-pass membrane protein</topology>
    </subcellularLocation>
</comment>
<reference evidence="10 11" key="1">
    <citation type="submission" date="2023-01" db="EMBL/GenBank/DDBJ databases">
        <title>Characterization of estradiol degrading bacteria Microbacterium sp. MZT7 and reveal degrading genes through genome analysis.</title>
        <authorList>
            <person name="Hao P."/>
            <person name="Gao Y."/>
        </authorList>
    </citation>
    <scope>NUCLEOTIDE SEQUENCE [LARGE SCALE GENOMIC DNA]</scope>
    <source>
        <strain evidence="10 11">MZT7</strain>
    </source>
</reference>
<comment type="similarity">
    <text evidence="7">Belongs to the binding-protein-dependent transport system permease family.</text>
</comment>
<evidence type="ECO:0000256" key="7">
    <source>
        <dbReference type="RuleBase" id="RU363032"/>
    </source>
</evidence>
<dbReference type="PROSITE" id="PS50928">
    <property type="entry name" value="ABC_TM1"/>
    <property type="match status" value="1"/>
</dbReference>
<evidence type="ECO:0000256" key="2">
    <source>
        <dbReference type="ARBA" id="ARBA00022448"/>
    </source>
</evidence>
<dbReference type="InterPro" id="IPR000515">
    <property type="entry name" value="MetI-like"/>
</dbReference>
<keyword evidence="5 7" id="KW-1133">Transmembrane helix</keyword>
<dbReference type="SUPFAM" id="SSF161098">
    <property type="entry name" value="MetI-like"/>
    <property type="match status" value="1"/>
</dbReference>
<dbReference type="CDD" id="cd06261">
    <property type="entry name" value="TM_PBP2"/>
    <property type="match status" value="1"/>
</dbReference>
<feature type="transmembrane region" description="Helical" evidence="7">
    <location>
        <begin position="197"/>
        <end position="223"/>
    </location>
</feature>
<evidence type="ECO:0000256" key="6">
    <source>
        <dbReference type="ARBA" id="ARBA00023136"/>
    </source>
</evidence>
<feature type="region of interest" description="Disordered" evidence="8">
    <location>
        <begin position="280"/>
        <end position="304"/>
    </location>
</feature>
<sequence length="304" mass="32425">MKTAVRSLWRRSSPGLFVTSCVMLLVVLFIFVYPILSPVNPLAQDVANAFAPVGTPGHPLGTDNLGRDTFARLVVGLRTEIIVCASGTLLAALLGTLIGILAAYFRGLADLLLMRTVDIVLAFPNLVFAMLIVSLYGASDLTVVAVCTIAFFPSFARLTYGEVLSLRQALYVESAELFGGTRWQIIRGPLLRGVGPLVLAQGFLTLAFAVGLESGLSFLGLGITPPRPSLGLMIATGQQYFMQSPWQLLIPSIVLVALLVSLGYVADWVRDLLDPRGVTRRRRTGRSPLGQGGTGTPVGQGVNA</sequence>
<accession>A0ABY3RPP0</accession>
<evidence type="ECO:0000256" key="3">
    <source>
        <dbReference type="ARBA" id="ARBA00022475"/>
    </source>
</evidence>
<proteinExistence type="inferred from homology"/>
<dbReference type="PANTHER" id="PTHR43386">
    <property type="entry name" value="OLIGOPEPTIDE TRANSPORT SYSTEM PERMEASE PROTEIN APPC"/>
    <property type="match status" value="1"/>
</dbReference>
<dbReference type="InterPro" id="IPR035906">
    <property type="entry name" value="MetI-like_sf"/>
</dbReference>
<gene>
    <name evidence="10" type="ORF">K8F61_14415</name>
</gene>
<evidence type="ECO:0000313" key="10">
    <source>
        <dbReference type="EMBL" id="UGS25836.1"/>
    </source>
</evidence>
<dbReference type="RefSeq" id="WP_084344464.1">
    <property type="nucleotide sequence ID" value="NZ_CP082781.1"/>
</dbReference>
<dbReference type="Gene3D" id="1.10.3720.10">
    <property type="entry name" value="MetI-like"/>
    <property type="match status" value="1"/>
</dbReference>
<keyword evidence="2 7" id="KW-0813">Transport</keyword>
<feature type="transmembrane region" description="Helical" evidence="7">
    <location>
        <begin position="16"/>
        <end position="36"/>
    </location>
</feature>
<keyword evidence="3" id="KW-1003">Cell membrane</keyword>
<dbReference type="PANTHER" id="PTHR43386:SF25">
    <property type="entry name" value="PEPTIDE ABC TRANSPORTER PERMEASE PROTEIN"/>
    <property type="match status" value="1"/>
</dbReference>
<evidence type="ECO:0000259" key="9">
    <source>
        <dbReference type="PROSITE" id="PS50928"/>
    </source>
</evidence>
<organism evidence="10 11">
    <name type="scientific">Microbacterium resistens</name>
    <dbReference type="NCBI Taxonomy" id="156977"/>
    <lineage>
        <taxon>Bacteria</taxon>
        <taxon>Bacillati</taxon>
        <taxon>Actinomycetota</taxon>
        <taxon>Actinomycetes</taxon>
        <taxon>Micrococcales</taxon>
        <taxon>Microbacteriaceae</taxon>
        <taxon>Microbacterium</taxon>
    </lineage>
</organism>
<keyword evidence="4 7" id="KW-0812">Transmembrane</keyword>
<dbReference type="InterPro" id="IPR050366">
    <property type="entry name" value="BP-dependent_transpt_permease"/>
</dbReference>
<protein>
    <submittedName>
        <fullName evidence="10">ABC transporter permease</fullName>
    </submittedName>
</protein>